<evidence type="ECO:0000313" key="2">
    <source>
        <dbReference type="EMBL" id="KAJ0185583.1"/>
    </source>
</evidence>
<reference evidence="2 3" key="1">
    <citation type="journal article" date="2017" name="Nat. Commun.">
        <title>Genome assembly with in vitro proximity ligation data and whole-genome triplication in lettuce.</title>
        <authorList>
            <person name="Reyes-Chin-Wo S."/>
            <person name="Wang Z."/>
            <person name="Yang X."/>
            <person name="Kozik A."/>
            <person name="Arikit S."/>
            <person name="Song C."/>
            <person name="Xia L."/>
            <person name="Froenicke L."/>
            <person name="Lavelle D.O."/>
            <person name="Truco M.J."/>
            <person name="Xia R."/>
            <person name="Zhu S."/>
            <person name="Xu C."/>
            <person name="Xu H."/>
            <person name="Xu X."/>
            <person name="Cox K."/>
            <person name="Korf I."/>
            <person name="Meyers B.C."/>
            <person name="Michelmore R.W."/>
        </authorList>
    </citation>
    <scope>NUCLEOTIDE SEQUENCE [LARGE SCALE GENOMIC DNA]</scope>
    <source>
        <strain evidence="3">cv. Salinas</strain>
        <tissue evidence="2">Seedlings</tissue>
    </source>
</reference>
<evidence type="ECO:0000313" key="3">
    <source>
        <dbReference type="Proteomes" id="UP000235145"/>
    </source>
</evidence>
<keyword evidence="3" id="KW-1185">Reference proteome</keyword>
<sequence>MEPLLSGNLTSPALASNMRSDDLRAFTTDHDKALEELYSESAEKYRQFDITMTTMAIHIATVFASLKLNATWFFFVILLRKNCLFEYMLRL</sequence>
<protein>
    <submittedName>
        <fullName evidence="2">Uncharacterized protein</fullName>
    </submittedName>
</protein>
<keyword evidence="1" id="KW-0472">Membrane</keyword>
<evidence type="ECO:0000256" key="1">
    <source>
        <dbReference type="SAM" id="Phobius"/>
    </source>
</evidence>
<keyword evidence="1" id="KW-1133">Transmembrane helix</keyword>
<feature type="transmembrane region" description="Helical" evidence="1">
    <location>
        <begin position="55"/>
        <end position="79"/>
    </location>
</feature>
<organism evidence="2 3">
    <name type="scientific">Lactuca sativa</name>
    <name type="common">Garden lettuce</name>
    <dbReference type="NCBI Taxonomy" id="4236"/>
    <lineage>
        <taxon>Eukaryota</taxon>
        <taxon>Viridiplantae</taxon>
        <taxon>Streptophyta</taxon>
        <taxon>Embryophyta</taxon>
        <taxon>Tracheophyta</taxon>
        <taxon>Spermatophyta</taxon>
        <taxon>Magnoliopsida</taxon>
        <taxon>eudicotyledons</taxon>
        <taxon>Gunneridae</taxon>
        <taxon>Pentapetalae</taxon>
        <taxon>asterids</taxon>
        <taxon>campanulids</taxon>
        <taxon>Asterales</taxon>
        <taxon>Asteraceae</taxon>
        <taxon>Cichorioideae</taxon>
        <taxon>Cichorieae</taxon>
        <taxon>Lactucinae</taxon>
        <taxon>Lactuca</taxon>
    </lineage>
</organism>
<dbReference type="AlphaFoldDB" id="A0A9R1UED1"/>
<gene>
    <name evidence="2" type="ORF">LSAT_V11C900461950</name>
</gene>
<comment type="caution">
    <text evidence="2">The sequence shown here is derived from an EMBL/GenBank/DDBJ whole genome shotgun (WGS) entry which is preliminary data.</text>
</comment>
<dbReference type="Proteomes" id="UP000235145">
    <property type="component" value="Unassembled WGS sequence"/>
</dbReference>
<name>A0A9R1UED1_LACSA</name>
<keyword evidence="1" id="KW-0812">Transmembrane</keyword>
<dbReference type="EMBL" id="NBSK02000009">
    <property type="protein sequence ID" value="KAJ0185583.1"/>
    <property type="molecule type" value="Genomic_DNA"/>
</dbReference>
<accession>A0A9R1UED1</accession>
<proteinExistence type="predicted"/>